<dbReference type="PANTHER" id="PTHR14969">
    <property type="entry name" value="SPHINGOSINE-1-PHOSPHATE PHOSPHOHYDROLASE"/>
    <property type="match status" value="1"/>
</dbReference>
<dbReference type="RefSeq" id="WP_013149146.1">
    <property type="nucleotide sequence ID" value="NC_014207.1"/>
</dbReference>
<dbReference type="Proteomes" id="UP000000383">
    <property type="component" value="Chromosome"/>
</dbReference>
<feature type="domain" description="Phosphatidic acid phosphatase type 2/haloperoxidase" evidence="2">
    <location>
        <begin position="62"/>
        <end position="178"/>
    </location>
</feature>
<dbReference type="Gene3D" id="1.20.144.10">
    <property type="entry name" value="Phosphatidic acid phosphatase type 2/haloperoxidase"/>
    <property type="match status" value="1"/>
</dbReference>
<dbReference type="OrthoDB" id="9801622at2"/>
<dbReference type="SMART" id="SM00014">
    <property type="entry name" value="acidPPc"/>
    <property type="match status" value="1"/>
</dbReference>
<keyword evidence="1" id="KW-0812">Transmembrane</keyword>
<reference evidence="3 4" key="2">
    <citation type="journal article" date="2011" name="J. Bacteriol.">
        <title>Genomes of three methylotrophs from a single niche uncover genetic and metabolic divergence of Methylophilaceae.</title>
        <authorList>
            <person name="Lapidus A."/>
            <person name="Clum A."/>
            <person name="Labutti K."/>
            <person name="Kaluzhnaya M.G."/>
            <person name="Lim S."/>
            <person name="Beck D.A."/>
            <person name="Glavina Del Rio T."/>
            <person name="Nolan M."/>
            <person name="Mavromatis K."/>
            <person name="Huntemann M."/>
            <person name="Lucas S."/>
            <person name="Lidstrom M.E."/>
            <person name="Ivanova N."/>
            <person name="Chistoserdova L."/>
        </authorList>
    </citation>
    <scope>NUCLEOTIDE SEQUENCE [LARGE SCALE GENOMIC DNA]</scope>
    <source>
        <strain evidence="3 4">301</strain>
    </source>
</reference>
<dbReference type="EMBL" id="CP002056">
    <property type="protein sequence ID" value="ADI30838.1"/>
    <property type="molecule type" value="Genomic_DNA"/>
</dbReference>
<feature type="transmembrane region" description="Helical" evidence="1">
    <location>
        <begin position="26"/>
        <end position="48"/>
    </location>
</feature>
<organism evidence="3 4">
    <name type="scientific">Methylotenera versatilis (strain 301)</name>
    <dbReference type="NCBI Taxonomy" id="666681"/>
    <lineage>
        <taxon>Bacteria</taxon>
        <taxon>Pseudomonadati</taxon>
        <taxon>Pseudomonadota</taxon>
        <taxon>Betaproteobacteria</taxon>
        <taxon>Nitrosomonadales</taxon>
        <taxon>Methylophilaceae</taxon>
        <taxon>Methylotenera</taxon>
    </lineage>
</organism>
<dbReference type="STRING" id="666681.M301_2476"/>
<feature type="transmembrane region" description="Helical" evidence="1">
    <location>
        <begin position="60"/>
        <end position="80"/>
    </location>
</feature>
<dbReference type="InterPro" id="IPR000326">
    <property type="entry name" value="PAP2/HPO"/>
</dbReference>
<dbReference type="eggNOG" id="COG0671">
    <property type="taxonomic scope" value="Bacteria"/>
</dbReference>
<feature type="transmembrane region" description="Helical" evidence="1">
    <location>
        <begin position="163"/>
        <end position="182"/>
    </location>
</feature>
<evidence type="ECO:0000259" key="2">
    <source>
        <dbReference type="SMART" id="SM00014"/>
    </source>
</evidence>
<evidence type="ECO:0000256" key="1">
    <source>
        <dbReference type="SAM" id="Phobius"/>
    </source>
</evidence>
<evidence type="ECO:0000313" key="4">
    <source>
        <dbReference type="Proteomes" id="UP000000383"/>
    </source>
</evidence>
<dbReference type="PANTHER" id="PTHR14969:SF13">
    <property type="entry name" value="AT30094P"/>
    <property type="match status" value="1"/>
</dbReference>
<feature type="transmembrane region" description="Helical" evidence="1">
    <location>
        <begin position="139"/>
        <end position="157"/>
    </location>
</feature>
<keyword evidence="4" id="KW-1185">Reference proteome</keyword>
<keyword evidence="1" id="KW-0472">Membrane</keyword>
<dbReference type="AlphaFoldDB" id="D7DMR1"/>
<dbReference type="InterPro" id="IPR036938">
    <property type="entry name" value="PAP2/HPO_sf"/>
</dbReference>
<accession>D7DMR1</accession>
<evidence type="ECO:0000313" key="3">
    <source>
        <dbReference type="EMBL" id="ADI30838.1"/>
    </source>
</evidence>
<gene>
    <name evidence="3" type="ordered locus">M301_2476</name>
</gene>
<keyword evidence="1" id="KW-1133">Transmembrane helix</keyword>
<name>D7DMR1_METV0</name>
<dbReference type="HOGENOM" id="CLU_102474_0_0_4"/>
<reference evidence="4" key="1">
    <citation type="submission" date="2010-05" db="EMBL/GenBank/DDBJ databases">
        <title>Complete sequence of Methylotenera sp. 301.</title>
        <authorList>
            <person name="Lucas S."/>
            <person name="Copeland A."/>
            <person name="Lapidus A."/>
            <person name="Cheng J.-F."/>
            <person name="Bruce D."/>
            <person name="Goodwin L."/>
            <person name="Pitluck S."/>
            <person name="Clum A."/>
            <person name="Land M."/>
            <person name="Hauser L."/>
            <person name="Kyrpides N."/>
            <person name="Ivanova N."/>
            <person name="Chistoservova L."/>
            <person name="Kalyuzhnaya M."/>
            <person name="Woyke T."/>
        </authorList>
    </citation>
    <scope>NUCLEOTIDE SEQUENCE [LARGE SCALE GENOMIC DNA]</scope>
    <source>
        <strain evidence="4">301</strain>
    </source>
</reference>
<dbReference type="KEGG" id="meh:M301_2476"/>
<dbReference type="Pfam" id="PF01569">
    <property type="entry name" value="PAP2"/>
    <property type="match status" value="1"/>
</dbReference>
<sequence>MNIFDSTIIHFVNKFSHHSVMVDGTISLICHNHLLKGGVILAIVWWLWFKKSEFQPKHHAHIIATFIGCIVGMALARFLALTLPFRLRPIHEEGLNFTLPYGLSPDTLDGWSSFPSDHAVLFFGLSAGLFFISRKAGAFAIIYTTLFIAFPRIYLGLHYPTDIIAGAIVGITIVVLSNILLVKSKSLESITNCSHSNPSFFYSLFFLFSFQIADMFDSSRALMGAGVKLFSNILA</sequence>
<dbReference type="SUPFAM" id="SSF48317">
    <property type="entry name" value="Acid phosphatase/Vanadium-dependent haloperoxidase"/>
    <property type="match status" value="1"/>
</dbReference>
<protein>
    <submittedName>
        <fullName evidence="3">Phosphoesterase PA-phosphatase related protein</fullName>
    </submittedName>
</protein>
<proteinExistence type="predicted"/>